<reference evidence="1" key="1">
    <citation type="submission" date="2023-08" db="EMBL/GenBank/DDBJ databases">
        <title>Functional and genomic diversity of the sorghum phyllosphere microbiome.</title>
        <authorList>
            <person name="Shade A."/>
        </authorList>
    </citation>
    <scope>NUCLEOTIDE SEQUENCE</scope>
    <source>
        <strain evidence="1">SORGH_AS_0885</strain>
    </source>
</reference>
<comment type="caution">
    <text evidence="1">The sequence shown here is derived from an EMBL/GenBank/DDBJ whole genome shotgun (WGS) entry which is preliminary data.</text>
</comment>
<gene>
    <name evidence="1" type="ORF">QE364_003153</name>
</gene>
<evidence type="ECO:0000313" key="2">
    <source>
        <dbReference type="Proteomes" id="UP001261666"/>
    </source>
</evidence>
<organism evidence="1 2">
    <name type="scientific">Nocardioides zeae</name>
    <dbReference type="NCBI Taxonomy" id="1457234"/>
    <lineage>
        <taxon>Bacteria</taxon>
        <taxon>Bacillati</taxon>
        <taxon>Actinomycetota</taxon>
        <taxon>Actinomycetes</taxon>
        <taxon>Propionibacteriales</taxon>
        <taxon>Nocardioidaceae</taxon>
        <taxon>Nocardioides</taxon>
    </lineage>
</organism>
<dbReference type="EMBL" id="JAVIZJ010000009">
    <property type="protein sequence ID" value="MDR6211429.1"/>
    <property type="molecule type" value="Genomic_DNA"/>
</dbReference>
<dbReference type="Proteomes" id="UP001261666">
    <property type="component" value="Unassembled WGS sequence"/>
</dbReference>
<sequence length="238" mass="26058">MLDVRVSDLGRRMAELALELHDLRGVDATREQLVAASRDLLPSCTEATLAVLGSDGSLSNVAATDPRVRRADELQQVLDEGPALDALRGEALVHSYDLAAESRWPDWASEIAGDLGVRSLLSLRLATQRDEVGVLTLYSDAVGGFGHEERESAQVLATHGAVALAAAHDVERMLDAMTRRTRIGAAMGIVMERFELEETVAFEVLRRLSQEQNRKLVDIADELVREREVDGLGPPRRD</sequence>
<proteinExistence type="predicted"/>
<protein>
    <submittedName>
        <fullName evidence="1">Transcriptional regulator with GAF, ATPase, and Fis domain</fullName>
    </submittedName>
</protein>
<name>A0ACC6IL50_9ACTN</name>
<keyword evidence="2" id="KW-1185">Reference proteome</keyword>
<accession>A0ACC6IL50</accession>
<evidence type="ECO:0000313" key="1">
    <source>
        <dbReference type="EMBL" id="MDR6211429.1"/>
    </source>
</evidence>